<evidence type="ECO:0000313" key="1">
    <source>
        <dbReference type="EMBL" id="VDM42205.1"/>
    </source>
</evidence>
<dbReference type="Proteomes" id="UP000050794">
    <property type="component" value="Unassembled WGS sequence"/>
</dbReference>
<keyword evidence="2" id="KW-1185">Reference proteome</keyword>
<name>A0A183UQW4_TOXCA</name>
<dbReference type="InterPro" id="IPR029058">
    <property type="entry name" value="AB_hydrolase_fold"/>
</dbReference>
<reference evidence="1 2" key="2">
    <citation type="submission" date="2018-11" db="EMBL/GenBank/DDBJ databases">
        <authorList>
            <consortium name="Pathogen Informatics"/>
        </authorList>
    </citation>
    <scope>NUCLEOTIDE SEQUENCE [LARGE SCALE GENOMIC DNA]</scope>
</reference>
<gene>
    <name evidence="1" type="ORF">TCNE_LOCUS10884</name>
</gene>
<reference evidence="3" key="1">
    <citation type="submission" date="2016-06" db="UniProtKB">
        <authorList>
            <consortium name="WormBaseParasite"/>
        </authorList>
    </citation>
    <scope>IDENTIFICATION</scope>
</reference>
<dbReference type="PANTHER" id="PTHR45908:SF18">
    <property type="entry name" value="FUNGAL LIPASE-LIKE DOMAIN-CONTAINING PROTEIN"/>
    <property type="match status" value="1"/>
</dbReference>
<organism evidence="2 3">
    <name type="scientific">Toxocara canis</name>
    <name type="common">Canine roundworm</name>
    <dbReference type="NCBI Taxonomy" id="6265"/>
    <lineage>
        <taxon>Eukaryota</taxon>
        <taxon>Metazoa</taxon>
        <taxon>Ecdysozoa</taxon>
        <taxon>Nematoda</taxon>
        <taxon>Chromadorea</taxon>
        <taxon>Rhabditida</taxon>
        <taxon>Spirurina</taxon>
        <taxon>Ascaridomorpha</taxon>
        <taxon>Ascaridoidea</taxon>
        <taxon>Toxocaridae</taxon>
        <taxon>Toxocara</taxon>
    </lineage>
</organism>
<dbReference type="WBParaSite" id="TCNE_0001088401-mRNA-1">
    <property type="protein sequence ID" value="TCNE_0001088401-mRNA-1"/>
    <property type="gene ID" value="TCNE_0001088401"/>
</dbReference>
<proteinExistence type="predicted"/>
<sequence length="133" mass="15296">MRGIPVVGGSVDIYYHDAFTKFWKLMEPVVRDATDKYTEAEVWVPYSFRIINRHDGFTSMPARLPDNQKTGPFHHRYEVWYPKGMGPGAKFIASAMPEDGFGHESTAAILNVNDHLTMFGKVIGEWWQRECKD</sequence>
<dbReference type="SUPFAM" id="SSF53474">
    <property type="entry name" value="alpha/beta-Hydrolases"/>
    <property type="match status" value="1"/>
</dbReference>
<evidence type="ECO:0000313" key="2">
    <source>
        <dbReference type="Proteomes" id="UP000050794"/>
    </source>
</evidence>
<evidence type="ECO:0000313" key="3">
    <source>
        <dbReference type="WBParaSite" id="TCNE_0001088401-mRNA-1"/>
    </source>
</evidence>
<dbReference type="PANTHER" id="PTHR45908">
    <property type="entry name" value="PROTEIN CBG11750-RELATED"/>
    <property type="match status" value="1"/>
</dbReference>
<accession>A0A183UQW4</accession>
<dbReference type="Gene3D" id="3.40.50.1820">
    <property type="entry name" value="alpha/beta hydrolase"/>
    <property type="match status" value="1"/>
</dbReference>
<dbReference type="EMBL" id="UYWY01020651">
    <property type="protein sequence ID" value="VDM42205.1"/>
    <property type="molecule type" value="Genomic_DNA"/>
</dbReference>
<protein>
    <submittedName>
        <fullName evidence="3">Acetamidase</fullName>
    </submittedName>
</protein>
<dbReference type="AlphaFoldDB" id="A0A183UQW4"/>